<dbReference type="InterPro" id="IPR036465">
    <property type="entry name" value="vWFA_dom_sf"/>
</dbReference>
<dbReference type="Gene3D" id="3.40.50.410">
    <property type="entry name" value="von Willebrand factor, type A domain"/>
    <property type="match status" value="1"/>
</dbReference>
<dbReference type="STRING" id="291169.A9E74_02012"/>
<name>A0A1E3GSB1_9GAMM</name>
<dbReference type="Pfam" id="PF13519">
    <property type="entry name" value="VWA_2"/>
    <property type="match status" value="1"/>
</dbReference>
<dbReference type="AlphaFoldDB" id="A0A1E3GSB1"/>
<dbReference type="CDD" id="cd00198">
    <property type="entry name" value="vWFA"/>
    <property type="match status" value="1"/>
</dbReference>
<dbReference type="RefSeq" id="WP_069296432.1">
    <property type="nucleotide sequence ID" value="NZ_MCRI01000023.1"/>
</dbReference>
<dbReference type="Proteomes" id="UP000094379">
    <property type="component" value="Unassembled WGS sequence"/>
</dbReference>
<keyword evidence="1" id="KW-0472">Membrane</keyword>
<dbReference type="PROSITE" id="PS50234">
    <property type="entry name" value="VWFA"/>
    <property type="match status" value="1"/>
</dbReference>
<dbReference type="SUPFAM" id="SSF53300">
    <property type="entry name" value="vWA-like"/>
    <property type="match status" value="1"/>
</dbReference>
<organism evidence="3 4">
    <name type="scientific">Methylophaga muralis</name>
    <dbReference type="NCBI Taxonomy" id="291169"/>
    <lineage>
        <taxon>Bacteria</taxon>
        <taxon>Pseudomonadati</taxon>
        <taxon>Pseudomonadota</taxon>
        <taxon>Gammaproteobacteria</taxon>
        <taxon>Thiotrichales</taxon>
        <taxon>Piscirickettsiaceae</taxon>
        <taxon>Methylophaga</taxon>
    </lineage>
</organism>
<keyword evidence="1" id="KW-0812">Transmembrane</keyword>
<dbReference type="EMBL" id="MCRI01000023">
    <property type="protein sequence ID" value="ODN66281.1"/>
    <property type="molecule type" value="Genomic_DNA"/>
</dbReference>
<evidence type="ECO:0000259" key="2">
    <source>
        <dbReference type="PROSITE" id="PS50234"/>
    </source>
</evidence>
<accession>A0A1E3GSB1</accession>
<evidence type="ECO:0000313" key="4">
    <source>
        <dbReference type="Proteomes" id="UP000094379"/>
    </source>
</evidence>
<reference evidence="3 4" key="1">
    <citation type="submission" date="2016-07" db="EMBL/GenBank/DDBJ databases">
        <title>Draft Genome Sequence of Methylophaga muralis Bur 1.</title>
        <authorList>
            <person name="Vasilenko O.V."/>
            <person name="Doronina N.V."/>
            <person name="Shmareva M.N."/>
            <person name="Tarlachkov S.V."/>
            <person name="Mustakhimov I."/>
            <person name="Trotsenko Y.A."/>
        </authorList>
    </citation>
    <scope>NUCLEOTIDE SEQUENCE [LARGE SCALE GENOMIC DNA]</scope>
    <source>
        <strain evidence="3 4">Bur 1</strain>
    </source>
</reference>
<gene>
    <name evidence="3" type="ORF">A9E74_02012</name>
</gene>
<evidence type="ECO:0000313" key="3">
    <source>
        <dbReference type="EMBL" id="ODN66281.1"/>
    </source>
</evidence>
<feature type="transmembrane region" description="Helical" evidence="1">
    <location>
        <begin position="295"/>
        <end position="315"/>
    </location>
</feature>
<proteinExistence type="predicted"/>
<sequence>MKSIWLLISSALLLLTAVLMPNLPFPSKKYDYFFMLDITRSMNVQDYQDNNGDPISRLEKVKADALLAIQKLPCGSRVGLGVFTERMPTLLYTPMEVCSDYPEIRESIRRIDWRMAWVADSNIIQALANTLELIHTVELSNTTLVFFTDGQEAPPMNSRYAPDLAEIQFAEEDRNPIKGIIIGTGDHALSRIPKYDEEGLQVGFYTAEDVPQGTTFGLPEDPSQIEGYVPRNAPWGNQARAGSEHLSNVKEDYLKSLAEPAKLHYHHLQSANELYDAITHEDFSQRQIRQTDLSFIPAALALIFLFLAYLPENLLSFKHKSRKIMSGKLNS</sequence>
<comment type="caution">
    <text evidence="3">The sequence shown here is derived from an EMBL/GenBank/DDBJ whole genome shotgun (WGS) entry which is preliminary data.</text>
</comment>
<dbReference type="InterPro" id="IPR002035">
    <property type="entry name" value="VWF_A"/>
</dbReference>
<keyword evidence="4" id="KW-1185">Reference proteome</keyword>
<dbReference type="SMART" id="SM00327">
    <property type="entry name" value="VWA"/>
    <property type="match status" value="1"/>
</dbReference>
<feature type="domain" description="VWFA" evidence="2">
    <location>
        <begin position="31"/>
        <end position="225"/>
    </location>
</feature>
<protein>
    <submittedName>
        <fullName evidence="3">MxaL protein</fullName>
    </submittedName>
</protein>
<evidence type="ECO:0000256" key="1">
    <source>
        <dbReference type="SAM" id="Phobius"/>
    </source>
</evidence>
<dbReference type="PATRIC" id="fig|291169.3.peg.2020"/>
<keyword evidence="1" id="KW-1133">Transmembrane helix</keyword>